<comment type="similarity">
    <text evidence="2">Belongs to the dGTPase family. Type 2 subfamily.</text>
</comment>
<dbReference type="InterPro" id="IPR006674">
    <property type="entry name" value="HD_domain"/>
</dbReference>
<comment type="caution">
    <text evidence="4">The sequence shown here is derived from an EMBL/GenBank/DDBJ whole genome shotgun (WGS) entry which is preliminary data.</text>
</comment>
<name>A0AAW9N042_9FIRM</name>
<dbReference type="EMBL" id="JAYKOT010000003">
    <property type="protein sequence ID" value="MEB3430109.1"/>
    <property type="molecule type" value="Genomic_DNA"/>
</dbReference>
<gene>
    <name evidence="4" type="ORF">VLK81_08940</name>
</gene>
<evidence type="ECO:0000256" key="2">
    <source>
        <dbReference type="HAMAP-Rule" id="MF_01212"/>
    </source>
</evidence>
<evidence type="ECO:0000256" key="1">
    <source>
        <dbReference type="ARBA" id="ARBA00022801"/>
    </source>
</evidence>
<proteinExistence type="inferred from homology"/>
<dbReference type="PROSITE" id="PS51831">
    <property type="entry name" value="HD"/>
    <property type="match status" value="1"/>
</dbReference>
<dbReference type="Gene3D" id="1.10.3210.10">
    <property type="entry name" value="Hypothetical protein af1432"/>
    <property type="match status" value="1"/>
</dbReference>
<dbReference type="InterPro" id="IPR003607">
    <property type="entry name" value="HD/PDEase_dom"/>
</dbReference>
<evidence type="ECO:0000313" key="4">
    <source>
        <dbReference type="EMBL" id="MEB3430109.1"/>
    </source>
</evidence>
<dbReference type="InterPro" id="IPR026875">
    <property type="entry name" value="PHydrolase_assoc_dom"/>
</dbReference>
<dbReference type="Proteomes" id="UP001357733">
    <property type="component" value="Unassembled WGS sequence"/>
</dbReference>
<dbReference type="PANTHER" id="PTHR35795">
    <property type="entry name" value="SLR1885 PROTEIN"/>
    <property type="match status" value="1"/>
</dbReference>
<dbReference type="SUPFAM" id="SSF109604">
    <property type="entry name" value="HD-domain/PDEase-like"/>
    <property type="match status" value="1"/>
</dbReference>
<keyword evidence="1 2" id="KW-0378">Hydrolase</keyword>
<dbReference type="InterPro" id="IPR006261">
    <property type="entry name" value="dGTPase"/>
</dbReference>
<dbReference type="NCBIfam" id="NF002327">
    <property type="entry name" value="PRK01286.1-2"/>
    <property type="match status" value="1"/>
</dbReference>
<dbReference type="Pfam" id="PF13286">
    <property type="entry name" value="HD_assoc"/>
    <property type="match status" value="1"/>
</dbReference>
<dbReference type="Pfam" id="PF01966">
    <property type="entry name" value="HD"/>
    <property type="match status" value="1"/>
</dbReference>
<keyword evidence="5" id="KW-1185">Reference proteome</keyword>
<sequence length="345" mass="40724">MKLDIRQRILDDREKIYSKYAFLDRNSKGRVYEESPSEVRGDFQRDRDRIIHSKSFRRLKHKTQVFISPEIDHYRTRLTHTLEVCQIARTIARGLRLNEDLVEAIALGHDLGHTPFGHIGEEALNKLNPNGFKHYLQSKKVVEYLERTQKPYPGLNLTFEVIDGIVNHSKDRLAKTLEGKLVKYSDRIAYINHDFDDAKRAGILKDEDIPLNIRKTLGYKGSDRLDTLVKDIIYNSYDKDFIAMSKEVEKSMAELREFMFERVYLDKKVKKEAKKAEFILEQIYNYYLKDLSRLPKSHLEIYEKYKDDDQSDHRIVTDYVAGMTDKYASYIFSDLFIPKSWGYEN</sequence>
<dbReference type="HAMAP" id="MF_01212">
    <property type="entry name" value="dGTPase_type2"/>
    <property type="match status" value="1"/>
</dbReference>
<evidence type="ECO:0000259" key="3">
    <source>
        <dbReference type="PROSITE" id="PS51831"/>
    </source>
</evidence>
<feature type="domain" description="HD" evidence="3">
    <location>
        <begin position="77"/>
        <end position="191"/>
    </location>
</feature>
<dbReference type="RefSeq" id="WP_324620269.1">
    <property type="nucleotide sequence ID" value="NZ_JAYKOT010000003.1"/>
</dbReference>
<protein>
    <recommendedName>
        <fullName evidence="2">Deoxyguanosinetriphosphate triphosphohydrolase-like protein</fullName>
    </recommendedName>
</protein>
<dbReference type="SMART" id="SM00471">
    <property type="entry name" value="HDc"/>
    <property type="match status" value="1"/>
</dbReference>
<dbReference type="PANTHER" id="PTHR35795:SF1">
    <property type="entry name" value="BIS(5'-NUCLEOSYL)-TETRAPHOSPHATASE, SYMMETRICAL"/>
    <property type="match status" value="1"/>
</dbReference>
<accession>A0AAW9N042</accession>
<dbReference type="InterPro" id="IPR023023">
    <property type="entry name" value="dNTPase_2"/>
</dbReference>
<evidence type="ECO:0000313" key="5">
    <source>
        <dbReference type="Proteomes" id="UP001357733"/>
    </source>
</evidence>
<dbReference type="GO" id="GO:0016793">
    <property type="term" value="F:triphosphoric monoester hydrolase activity"/>
    <property type="evidence" value="ECO:0007669"/>
    <property type="project" value="InterPro"/>
</dbReference>
<dbReference type="NCBIfam" id="TIGR01353">
    <property type="entry name" value="dGTP_triPase"/>
    <property type="match status" value="1"/>
</dbReference>
<dbReference type="AlphaFoldDB" id="A0AAW9N042"/>
<dbReference type="CDD" id="cd00077">
    <property type="entry name" value="HDc"/>
    <property type="match status" value="1"/>
</dbReference>
<dbReference type="InterPro" id="IPR051094">
    <property type="entry name" value="Diverse_Catalytic_Enzymes"/>
</dbReference>
<reference evidence="4 5" key="1">
    <citation type="submission" date="2024-01" db="EMBL/GenBank/DDBJ databases">
        <title>Complete genome sequence of Citroniella saccharovorans strain M6.X9, isolated from human fecal sample.</title>
        <authorList>
            <person name="Cheng G."/>
            <person name="Westerholm M."/>
            <person name="Schnurer A."/>
        </authorList>
    </citation>
    <scope>NUCLEOTIDE SEQUENCE [LARGE SCALE GENOMIC DNA]</scope>
    <source>
        <strain evidence="4 5">DSM 29873</strain>
    </source>
</reference>
<organism evidence="4 5">
    <name type="scientific">Citroniella saccharovorans</name>
    <dbReference type="NCBI Taxonomy" id="2053367"/>
    <lineage>
        <taxon>Bacteria</taxon>
        <taxon>Bacillati</taxon>
        <taxon>Bacillota</taxon>
        <taxon>Tissierellia</taxon>
        <taxon>Tissierellales</taxon>
        <taxon>Peptoniphilaceae</taxon>
        <taxon>Citroniella</taxon>
    </lineage>
</organism>